<dbReference type="Proteomes" id="UP001301350">
    <property type="component" value="Unassembled WGS sequence"/>
</dbReference>
<gene>
    <name evidence="3" type="ORF">CDCA_CDCA09G2826</name>
</gene>
<dbReference type="EMBL" id="JANCYW010000009">
    <property type="protein sequence ID" value="KAK4536801.1"/>
    <property type="molecule type" value="Genomic_DNA"/>
</dbReference>
<keyword evidence="1" id="KW-0472">Membrane</keyword>
<evidence type="ECO:0008006" key="5">
    <source>
        <dbReference type="Google" id="ProtNLM"/>
    </source>
</evidence>
<reference evidence="3 4" key="1">
    <citation type="submission" date="2022-07" db="EMBL/GenBank/DDBJ databases">
        <title>Genome-wide signatures of adaptation to extreme environments.</title>
        <authorList>
            <person name="Cho C.H."/>
            <person name="Yoon H.S."/>
        </authorList>
    </citation>
    <scope>NUCLEOTIDE SEQUENCE [LARGE SCALE GENOMIC DNA]</scope>
    <source>
        <strain evidence="3 4">DBV 063 E5</strain>
    </source>
</reference>
<keyword evidence="2" id="KW-0732">Signal</keyword>
<dbReference type="InterPro" id="IPR029044">
    <property type="entry name" value="Nucleotide-diphossugar_trans"/>
</dbReference>
<feature type="transmembrane region" description="Helical" evidence="1">
    <location>
        <begin position="457"/>
        <end position="476"/>
    </location>
</feature>
<evidence type="ECO:0000313" key="3">
    <source>
        <dbReference type="EMBL" id="KAK4536801.1"/>
    </source>
</evidence>
<keyword evidence="1" id="KW-0812">Transmembrane</keyword>
<evidence type="ECO:0000256" key="2">
    <source>
        <dbReference type="SAM" id="SignalP"/>
    </source>
</evidence>
<keyword evidence="4" id="KW-1185">Reference proteome</keyword>
<proteinExistence type="predicted"/>
<sequence length="723" mass="80315">MIVDDGRFVRLPLAARFSLLLFLLLLGRRVCADAFTDDGYAFATRGEAEPAAWPHLPPWRVHEPIPDARAPISNDIPVDAPSVPPLRAYVTAIQDPHRDVVAACALAHSIRAVVHGVRRGQLPPSADVELVALVDAGALSPRDQQRLQRHGYRVMQVARRLPTSADSPYAASVLPAYLRVPLAAWSLTRYRAVIYLQPHSLALSPSLAELFHCGCFCAAVQRGEYFSVGIFGARPSAAIHAHMLHTLYRDVFGSGWHRHRTDHSAASASLYTEAGRSLDAFLNAYFRDLLRAPYFPLRVPAEHIDDADPEFGSMVRLFCHEPALLGSCVHADRDGTRACVRRLPIGYNGDPVFHGVFSNTRAIRFEWPFLPYAWWSGWYVGNRAAWRAVLEARRVALTVAPVPGRWPLHWLADDHGVSGGLMLWAAGWLLVAALGADRTRRTPARYAVRVAQRQRRWRLLAARIAAAWPVWTSTALRSPIGRRSTRPSSEMWGSDRVIPEYLLQGAAVWFAATTAAVSPLVGGWMVPRYLPGRTGVPLFALFTAHTYCTLRRVGIAVLVSLHGGIESSDTATWRTARTPDTRRVPRIRPTETTARQRHRWHLAPRLRALWRQIVPPLRKGGGLTWAHLLLPPPAERRLFMLLVCWWLIAPALPILITRNVVAASAIAITLVLLYVLSSCAIWAMSLSLTVARFSHSSHHVAVVVVDDDDDGDVLTPDRVTRIA</sequence>
<feature type="transmembrane region" description="Helical" evidence="1">
    <location>
        <begin position="501"/>
        <end position="526"/>
    </location>
</feature>
<dbReference type="InterPro" id="IPR050587">
    <property type="entry name" value="GNT1/Glycosyltrans_8"/>
</dbReference>
<dbReference type="PANTHER" id="PTHR11183">
    <property type="entry name" value="GLYCOGENIN SUBFAMILY MEMBER"/>
    <property type="match status" value="1"/>
</dbReference>
<accession>A0AAV9IXI9</accession>
<feature type="transmembrane region" description="Helical" evidence="1">
    <location>
        <begin position="638"/>
        <end position="656"/>
    </location>
</feature>
<feature type="signal peptide" evidence="2">
    <location>
        <begin position="1"/>
        <end position="32"/>
    </location>
</feature>
<name>A0AAV9IXI9_CYACA</name>
<organism evidence="3 4">
    <name type="scientific">Cyanidium caldarium</name>
    <name type="common">Red alga</name>
    <dbReference type="NCBI Taxonomy" id="2771"/>
    <lineage>
        <taxon>Eukaryota</taxon>
        <taxon>Rhodophyta</taxon>
        <taxon>Bangiophyceae</taxon>
        <taxon>Cyanidiales</taxon>
        <taxon>Cyanidiaceae</taxon>
        <taxon>Cyanidium</taxon>
    </lineage>
</organism>
<protein>
    <recommendedName>
        <fullName evidence="5">Glycosyltransferase 2-like domain-containing protein</fullName>
    </recommendedName>
</protein>
<dbReference type="Gene3D" id="3.90.550.10">
    <property type="entry name" value="Spore Coat Polysaccharide Biosynthesis Protein SpsA, Chain A"/>
    <property type="match status" value="1"/>
</dbReference>
<evidence type="ECO:0000313" key="4">
    <source>
        <dbReference type="Proteomes" id="UP001301350"/>
    </source>
</evidence>
<dbReference type="AlphaFoldDB" id="A0AAV9IXI9"/>
<feature type="chain" id="PRO_5043877609" description="Glycosyltransferase 2-like domain-containing protein" evidence="2">
    <location>
        <begin position="33"/>
        <end position="723"/>
    </location>
</feature>
<comment type="caution">
    <text evidence="3">The sequence shown here is derived from an EMBL/GenBank/DDBJ whole genome shotgun (WGS) entry which is preliminary data.</text>
</comment>
<feature type="transmembrane region" description="Helical" evidence="1">
    <location>
        <begin position="662"/>
        <end position="684"/>
    </location>
</feature>
<evidence type="ECO:0000256" key="1">
    <source>
        <dbReference type="SAM" id="Phobius"/>
    </source>
</evidence>
<keyword evidence="1" id="KW-1133">Transmembrane helix</keyword>
<feature type="transmembrane region" description="Helical" evidence="1">
    <location>
        <begin position="417"/>
        <end position="436"/>
    </location>
</feature>